<accession>A0AAN8KEW6</accession>
<dbReference type="PANTHER" id="PTHR12153:SF15">
    <property type="entry name" value="PROTEIN ADENYLYLTRANSFERASE SELO, MITOCHONDRIAL"/>
    <property type="match status" value="1"/>
</dbReference>
<dbReference type="Proteomes" id="UP001356427">
    <property type="component" value="Unassembled WGS sequence"/>
</dbReference>
<dbReference type="EMBL" id="JAGTTL010000060">
    <property type="protein sequence ID" value="KAK6291137.1"/>
    <property type="molecule type" value="Genomic_DNA"/>
</dbReference>
<dbReference type="PANTHER" id="PTHR12153">
    <property type="entry name" value="SELENOPROTEIN O"/>
    <property type="match status" value="1"/>
</dbReference>
<dbReference type="AlphaFoldDB" id="A0AAN8KEW6"/>
<evidence type="ECO:0000313" key="3">
    <source>
        <dbReference type="Proteomes" id="UP001356427"/>
    </source>
</evidence>
<feature type="compositionally biased region" description="Basic and acidic residues" evidence="1">
    <location>
        <begin position="138"/>
        <end position="158"/>
    </location>
</feature>
<feature type="region of interest" description="Disordered" evidence="1">
    <location>
        <begin position="123"/>
        <end position="168"/>
    </location>
</feature>
<protein>
    <recommendedName>
        <fullName evidence="4">Selenoprotein O</fullName>
    </recommendedName>
</protein>
<proteinExistence type="predicted"/>
<evidence type="ECO:0000256" key="1">
    <source>
        <dbReference type="SAM" id="MobiDB-lite"/>
    </source>
</evidence>
<comment type="caution">
    <text evidence="2">The sequence shown here is derived from an EMBL/GenBank/DDBJ whole genome shotgun (WGS) entry which is preliminary data.</text>
</comment>
<evidence type="ECO:0000313" key="2">
    <source>
        <dbReference type="EMBL" id="KAK6291137.1"/>
    </source>
</evidence>
<gene>
    <name evidence="2" type="ORF">J4Q44_G00384720</name>
</gene>
<organism evidence="2 3">
    <name type="scientific">Coregonus suidteri</name>
    <dbReference type="NCBI Taxonomy" id="861788"/>
    <lineage>
        <taxon>Eukaryota</taxon>
        <taxon>Metazoa</taxon>
        <taxon>Chordata</taxon>
        <taxon>Craniata</taxon>
        <taxon>Vertebrata</taxon>
        <taxon>Euteleostomi</taxon>
        <taxon>Actinopterygii</taxon>
        <taxon>Neopterygii</taxon>
        <taxon>Teleostei</taxon>
        <taxon>Protacanthopterygii</taxon>
        <taxon>Salmoniformes</taxon>
        <taxon>Salmonidae</taxon>
        <taxon>Coregoninae</taxon>
        <taxon>Coregonus</taxon>
    </lineage>
</organism>
<evidence type="ECO:0008006" key="4">
    <source>
        <dbReference type="Google" id="ProtNLM"/>
    </source>
</evidence>
<keyword evidence="3" id="KW-1185">Reference proteome</keyword>
<sequence length="168" mass="19469">MVLSMAQTNQAMFCLVTDRPEVAHQLEKMSRLKELLSTNQDELRAKQREDWLRWVSQYRKRLVKECNGTREVCTIEEERIRVMDSTNPRVVLRNYIAQNAIQAAENGDFSEVRRVLKVLENPFSAQPESELPGGPKTFGERDEKGMEKDKEGRKDEGRTAGNQKWCPI</sequence>
<reference evidence="2 3" key="1">
    <citation type="submission" date="2021-04" db="EMBL/GenBank/DDBJ databases">
        <authorList>
            <person name="De Guttry C."/>
            <person name="Zahm M."/>
            <person name="Klopp C."/>
            <person name="Cabau C."/>
            <person name="Louis A."/>
            <person name="Berthelot C."/>
            <person name="Parey E."/>
            <person name="Roest Crollius H."/>
            <person name="Montfort J."/>
            <person name="Robinson-Rechavi M."/>
            <person name="Bucao C."/>
            <person name="Bouchez O."/>
            <person name="Gislard M."/>
            <person name="Lluch J."/>
            <person name="Milhes M."/>
            <person name="Lampietro C."/>
            <person name="Lopez Roques C."/>
            <person name="Donnadieu C."/>
            <person name="Braasch I."/>
            <person name="Desvignes T."/>
            <person name="Postlethwait J."/>
            <person name="Bobe J."/>
            <person name="Wedekind C."/>
            <person name="Guiguen Y."/>
        </authorList>
    </citation>
    <scope>NUCLEOTIDE SEQUENCE [LARGE SCALE GENOMIC DNA]</scope>
    <source>
        <strain evidence="2">Cs_M1</strain>
        <tissue evidence="2">Blood</tissue>
    </source>
</reference>
<name>A0AAN8KEW6_9TELE</name>